<dbReference type="PATRIC" id="fig|1423747.3.peg.1896"/>
<evidence type="ECO:0000259" key="1">
    <source>
        <dbReference type="Pfam" id="PF09851"/>
    </source>
</evidence>
<dbReference type="STRING" id="1423747.FC69_GL001866"/>
<proteinExistence type="predicted"/>
<dbReference type="EMBL" id="AZEX01000055">
    <property type="protein sequence ID" value="KRL59106.1"/>
    <property type="molecule type" value="Genomic_DNA"/>
</dbReference>
<dbReference type="Pfam" id="PF13421">
    <property type="entry name" value="Band_7_1"/>
    <property type="match status" value="1"/>
</dbReference>
<evidence type="ECO:0000259" key="2">
    <source>
        <dbReference type="Pfam" id="PF13421"/>
    </source>
</evidence>
<dbReference type="PANTHER" id="PTHR37826">
    <property type="entry name" value="FLOTILLIN BAND_7_5 DOMAIN PROTEIN"/>
    <property type="match status" value="1"/>
</dbReference>
<dbReference type="AlphaFoldDB" id="A0A0R1RXS5"/>
<dbReference type="OrthoDB" id="9764015at2"/>
<accession>A0A0R1RXS5</accession>
<dbReference type="InterPro" id="IPR018649">
    <property type="entry name" value="SHOCT"/>
</dbReference>
<organism evidence="3 4">
    <name type="scientific">Latilactobacillus fuchuensis DSM 14340 = JCM 11249</name>
    <dbReference type="NCBI Taxonomy" id="1423747"/>
    <lineage>
        <taxon>Bacteria</taxon>
        <taxon>Bacillati</taxon>
        <taxon>Bacillota</taxon>
        <taxon>Bacilli</taxon>
        <taxon>Lactobacillales</taxon>
        <taxon>Lactobacillaceae</taxon>
        <taxon>Latilactobacillus</taxon>
    </lineage>
</organism>
<evidence type="ECO:0000313" key="4">
    <source>
        <dbReference type="Proteomes" id="UP000051264"/>
    </source>
</evidence>
<gene>
    <name evidence="3" type="ORF">FC69_GL001866</name>
</gene>
<feature type="domain" description="SHOCT" evidence="1">
    <location>
        <begin position="344"/>
        <end position="369"/>
    </location>
</feature>
<dbReference type="Proteomes" id="UP000051264">
    <property type="component" value="Unassembled WGS sequence"/>
</dbReference>
<sequence length="372" mass="41511">MGLTKAFSGALNGTLSDQWKDIITAEDFDEHTVVAPGVLIQMNNGRGSNVKGSSGVVTTGSKIYVPENTAMVIFNQGGIEQIITDPGGYEYQDGEDTVFDENEHKVGSVFNQIKERFEFGGIPREFKRISFINLREIRGIKFGTRGPQMYHDIFYDTDLEVLAYGNISIRVSNPMIFIRQFIPPNTDYYSFSEKTAQNQLISEFLQSFGAILNDLSKDYRISQLPAQSIGIAEKIKDSQINNWEKRFGLTIDSVGIENIQFSEESRDLVRQFSSNKMGIAAYEGISDKAANLAAQQKIANGIQEHGLGDGAGTILGIDMTQNLMKNMNQNTEKQLDINEQIELIQKLKALLDSGILTEDEFNLKKREIMGLS</sequence>
<evidence type="ECO:0000313" key="3">
    <source>
        <dbReference type="EMBL" id="KRL59106.1"/>
    </source>
</evidence>
<dbReference type="InterPro" id="IPR033880">
    <property type="entry name" value="SPFH_YdjI"/>
</dbReference>
<reference evidence="3 4" key="1">
    <citation type="journal article" date="2015" name="Genome Announc.">
        <title>Expanding the biotechnology potential of lactobacilli through comparative genomics of 213 strains and associated genera.</title>
        <authorList>
            <person name="Sun Z."/>
            <person name="Harris H.M."/>
            <person name="McCann A."/>
            <person name="Guo C."/>
            <person name="Argimon S."/>
            <person name="Zhang W."/>
            <person name="Yang X."/>
            <person name="Jeffery I.B."/>
            <person name="Cooney J.C."/>
            <person name="Kagawa T.F."/>
            <person name="Liu W."/>
            <person name="Song Y."/>
            <person name="Salvetti E."/>
            <person name="Wrobel A."/>
            <person name="Rasinkangas P."/>
            <person name="Parkhill J."/>
            <person name="Rea M.C."/>
            <person name="O'Sullivan O."/>
            <person name="Ritari J."/>
            <person name="Douillard F.P."/>
            <person name="Paul Ross R."/>
            <person name="Yang R."/>
            <person name="Briner A.E."/>
            <person name="Felis G.E."/>
            <person name="de Vos W.M."/>
            <person name="Barrangou R."/>
            <person name="Klaenhammer T.R."/>
            <person name="Caufield P.W."/>
            <person name="Cui Y."/>
            <person name="Zhang H."/>
            <person name="O'Toole P.W."/>
        </authorList>
    </citation>
    <scope>NUCLEOTIDE SEQUENCE [LARGE SCALE GENOMIC DNA]</scope>
    <source>
        <strain evidence="3 4">DSM 14340</strain>
    </source>
</reference>
<feature type="domain" description="SPFH" evidence="2">
    <location>
        <begin position="126"/>
        <end position="272"/>
    </location>
</feature>
<dbReference type="Pfam" id="PF09851">
    <property type="entry name" value="SHOCT"/>
    <property type="match status" value="1"/>
</dbReference>
<name>A0A0R1RXS5_9LACO</name>
<dbReference type="CDD" id="cd03408">
    <property type="entry name" value="SPFH_like_u1"/>
    <property type="match status" value="1"/>
</dbReference>
<comment type="caution">
    <text evidence="3">The sequence shown here is derived from an EMBL/GenBank/DDBJ whole genome shotgun (WGS) entry which is preliminary data.</text>
</comment>
<protein>
    <submittedName>
        <fullName evidence="3">Virion core protein</fullName>
    </submittedName>
</protein>
<dbReference type="RefSeq" id="WP_025082997.1">
    <property type="nucleotide sequence ID" value="NZ_AZEX01000055.1"/>
</dbReference>
<dbReference type="PANTHER" id="PTHR37826:SF2">
    <property type="entry name" value="ZINC-RIBBON DOMAIN-CONTAINING PROTEIN"/>
    <property type="match status" value="1"/>
</dbReference>